<gene>
    <name evidence="3" type="ordered locus">Hore_17190</name>
</gene>
<dbReference type="Gene3D" id="3.40.50.2000">
    <property type="entry name" value="Glycogen Phosphorylase B"/>
    <property type="match status" value="2"/>
</dbReference>
<dbReference type="AlphaFoldDB" id="B8CYU9"/>
<dbReference type="RefSeq" id="WP_015923438.1">
    <property type="nucleotide sequence ID" value="NC_011899.1"/>
</dbReference>
<dbReference type="InterPro" id="IPR028098">
    <property type="entry name" value="Glyco_trans_4-like_N"/>
</dbReference>
<evidence type="ECO:0000259" key="2">
    <source>
        <dbReference type="Pfam" id="PF13439"/>
    </source>
</evidence>
<name>B8CYU9_HALOH</name>
<protein>
    <submittedName>
        <fullName evidence="3">Glycosyl transferase group 1</fullName>
    </submittedName>
</protein>
<dbReference type="KEGG" id="hor:Hore_17190"/>
<dbReference type="InterPro" id="IPR050194">
    <property type="entry name" value="Glycosyltransferase_grp1"/>
</dbReference>
<dbReference type="HOGENOM" id="CLU_009583_2_0_9"/>
<organism evidence="3 4">
    <name type="scientific">Halothermothrix orenii (strain H 168 / OCM 544 / DSM 9562)</name>
    <dbReference type="NCBI Taxonomy" id="373903"/>
    <lineage>
        <taxon>Bacteria</taxon>
        <taxon>Bacillati</taxon>
        <taxon>Bacillota</taxon>
        <taxon>Clostridia</taxon>
        <taxon>Halanaerobiales</taxon>
        <taxon>Halothermotrichaceae</taxon>
        <taxon>Halothermothrix</taxon>
    </lineage>
</organism>
<evidence type="ECO:0000259" key="1">
    <source>
        <dbReference type="Pfam" id="PF00534"/>
    </source>
</evidence>
<proteinExistence type="predicted"/>
<keyword evidence="3" id="KW-0808">Transferase</keyword>
<feature type="domain" description="Glycosyltransferase subfamily 4-like N-terminal" evidence="2">
    <location>
        <begin position="15"/>
        <end position="180"/>
    </location>
</feature>
<dbReference type="Pfam" id="PF13439">
    <property type="entry name" value="Glyco_transf_4"/>
    <property type="match status" value="1"/>
</dbReference>
<dbReference type="Pfam" id="PF00534">
    <property type="entry name" value="Glycos_transf_1"/>
    <property type="match status" value="1"/>
</dbReference>
<dbReference type="OrthoDB" id="9802525at2"/>
<feature type="domain" description="Glycosyl transferase family 1" evidence="1">
    <location>
        <begin position="191"/>
        <end position="353"/>
    </location>
</feature>
<dbReference type="CDD" id="cd03817">
    <property type="entry name" value="GT4_UGDG-like"/>
    <property type="match status" value="1"/>
</dbReference>
<accession>B8CYU9</accession>
<evidence type="ECO:0000313" key="4">
    <source>
        <dbReference type="Proteomes" id="UP000000719"/>
    </source>
</evidence>
<keyword evidence="4" id="KW-1185">Reference proteome</keyword>
<dbReference type="InterPro" id="IPR001296">
    <property type="entry name" value="Glyco_trans_1"/>
</dbReference>
<dbReference type="SUPFAM" id="SSF53756">
    <property type="entry name" value="UDP-Glycosyltransferase/glycogen phosphorylase"/>
    <property type="match status" value="1"/>
</dbReference>
<dbReference type="PANTHER" id="PTHR45947:SF3">
    <property type="entry name" value="SULFOQUINOVOSYL TRANSFERASE SQD2"/>
    <property type="match status" value="1"/>
</dbReference>
<dbReference type="EMBL" id="CP001098">
    <property type="protein sequence ID" value="ACL70468.1"/>
    <property type="molecule type" value="Genomic_DNA"/>
</dbReference>
<dbReference type="STRING" id="373903.Hore_17190"/>
<dbReference type="CAZy" id="GT4">
    <property type="family name" value="Glycosyltransferase Family 4"/>
</dbReference>
<dbReference type="Proteomes" id="UP000000719">
    <property type="component" value="Chromosome"/>
</dbReference>
<dbReference type="GO" id="GO:0016757">
    <property type="term" value="F:glycosyltransferase activity"/>
    <property type="evidence" value="ECO:0007669"/>
    <property type="project" value="InterPro"/>
</dbReference>
<evidence type="ECO:0000313" key="3">
    <source>
        <dbReference type="EMBL" id="ACL70468.1"/>
    </source>
</evidence>
<dbReference type="eggNOG" id="COG0438">
    <property type="taxonomic scope" value="Bacteria"/>
</dbReference>
<dbReference type="PANTHER" id="PTHR45947">
    <property type="entry name" value="SULFOQUINOVOSYL TRANSFERASE SQD2"/>
    <property type="match status" value="1"/>
</dbReference>
<sequence length="387" mass="43891">MKIGFFTDSYKPYMSGVVKSIETFTEQLQKKGHEVYIFAPNYPEAEEENNIYRFKSIPALTNPGFRLAIPISTRVVQEVKEIGLDIIHTHSPFLMGWLGRFVARKLDIPLVFTYHTLYEEYAHYAPFGQQIARKLAIKYSRDYCQSCDLVIAPSKFVENMLRGYRITTPIKTVSTGIDLNPYREKDGLWVRAKYNIKDDEKVLLFVGRLGQEKNVAFLLKVFKEVVDNLTNVKLMLVGDGPQRQKLVRLKEELSLGNKVIFAGWQPPEKVVDFYLAGDLFVFPSMTETQGLVTIEAMAGGLPVVAVNAAGSKVMVDDGLNGLLVKPKKHIFAQAVIDLITHKTRYNLFMKNALKKAESFSIEVMTDKLLEGYQEILNAGDEFQKNLA</sequence>
<reference evidence="3 4" key="1">
    <citation type="journal article" date="2009" name="PLoS ONE">
        <title>Genome analysis of the anaerobic thermohalophilic bacterium Halothermothrix orenii.</title>
        <authorList>
            <person name="Mavromatis K."/>
            <person name="Ivanova N."/>
            <person name="Anderson I."/>
            <person name="Lykidis A."/>
            <person name="Hooper S.D."/>
            <person name="Sun H."/>
            <person name="Kunin V."/>
            <person name="Lapidus A."/>
            <person name="Hugenholtz P."/>
            <person name="Patel B."/>
            <person name="Kyrpides N.C."/>
        </authorList>
    </citation>
    <scope>NUCLEOTIDE SEQUENCE [LARGE SCALE GENOMIC DNA]</scope>
    <source>
        <strain evidence="4">H 168 / OCM 544 / DSM 9562</strain>
    </source>
</reference>